<dbReference type="EMBL" id="JAFBMS010000013">
    <property type="protein sequence ID" value="KAG9347533.1"/>
    <property type="molecule type" value="Genomic_DNA"/>
</dbReference>
<reference evidence="1" key="1">
    <citation type="thesis" date="2021" institute="BYU ScholarsArchive" country="Provo, UT, USA">
        <title>Applications of and Algorithms for Genome Assembly and Genomic Analyses with an Emphasis on Marine Teleosts.</title>
        <authorList>
            <person name="Pickett B.D."/>
        </authorList>
    </citation>
    <scope>NUCLEOTIDE SEQUENCE</scope>
    <source>
        <strain evidence="1">HI-2016</strain>
    </source>
</reference>
<evidence type="ECO:0000313" key="2">
    <source>
        <dbReference type="Proteomes" id="UP000824540"/>
    </source>
</evidence>
<accession>A0A8T2P2A1</accession>
<sequence length="118" mass="12850">FTGEYPVTTSFGCQLAEARRRDFQEWWTELLMGISTASSGGGCLRKGKLDSYPVSKPGGGVGVCLLSATGILWGGVNRFVYRAETPLRPSLDAIPTSHAHYSEEHVCKGNRKGEWQTA</sequence>
<keyword evidence="2" id="KW-1185">Reference proteome</keyword>
<dbReference type="Proteomes" id="UP000824540">
    <property type="component" value="Unassembled WGS sequence"/>
</dbReference>
<comment type="caution">
    <text evidence="1">The sequence shown here is derived from an EMBL/GenBank/DDBJ whole genome shotgun (WGS) entry which is preliminary data.</text>
</comment>
<organism evidence="1 2">
    <name type="scientific">Albula glossodonta</name>
    <name type="common">roundjaw bonefish</name>
    <dbReference type="NCBI Taxonomy" id="121402"/>
    <lineage>
        <taxon>Eukaryota</taxon>
        <taxon>Metazoa</taxon>
        <taxon>Chordata</taxon>
        <taxon>Craniata</taxon>
        <taxon>Vertebrata</taxon>
        <taxon>Euteleostomi</taxon>
        <taxon>Actinopterygii</taxon>
        <taxon>Neopterygii</taxon>
        <taxon>Teleostei</taxon>
        <taxon>Albuliformes</taxon>
        <taxon>Albulidae</taxon>
        <taxon>Albula</taxon>
    </lineage>
</organism>
<feature type="non-terminal residue" evidence="1">
    <location>
        <position position="118"/>
    </location>
</feature>
<evidence type="ECO:0000313" key="1">
    <source>
        <dbReference type="EMBL" id="KAG9347533.1"/>
    </source>
</evidence>
<protein>
    <submittedName>
        <fullName evidence="1">Uncharacterized protein</fullName>
    </submittedName>
</protein>
<gene>
    <name evidence="1" type="ORF">JZ751_005101</name>
</gene>
<dbReference type="AlphaFoldDB" id="A0A8T2P2A1"/>
<name>A0A8T2P2A1_9TELE</name>
<proteinExistence type="predicted"/>